<evidence type="ECO:0000313" key="3">
    <source>
        <dbReference type="Proteomes" id="UP000186817"/>
    </source>
</evidence>
<name>A0A1Q9C4Q8_SYMMI</name>
<dbReference type="PANTHER" id="PTHR45856">
    <property type="entry name" value="ALPHA/BETA-HYDROLASES SUPERFAMILY PROTEIN"/>
    <property type="match status" value="1"/>
</dbReference>
<reference evidence="2 3" key="1">
    <citation type="submission" date="2016-02" db="EMBL/GenBank/DDBJ databases">
        <title>Genome analysis of coral dinoflagellate symbionts highlights evolutionary adaptations to a symbiotic lifestyle.</title>
        <authorList>
            <person name="Aranda M."/>
            <person name="Li Y."/>
            <person name="Liew Y.J."/>
            <person name="Baumgarten S."/>
            <person name="Simakov O."/>
            <person name="Wilson M."/>
            <person name="Piel J."/>
            <person name="Ashoor H."/>
            <person name="Bougouffa S."/>
            <person name="Bajic V.B."/>
            <person name="Ryu T."/>
            <person name="Ravasi T."/>
            <person name="Bayer T."/>
            <person name="Micklem G."/>
            <person name="Kim H."/>
            <person name="Bhak J."/>
            <person name="Lajeunesse T.C."/>
            <person name="Voolstra C.R."/>
        </authorList>
    </citation>
    <scope>NUCLEOTIDE SEQUENCE [LARGE SCALE GENOMIC DNA]</scope>
    <source>
        <strain evidence="2 3">CCMP2467</strain>
    </source>
</reference>
<dbReference type="PANTHER" id="PTHR45856:SF11">
    <property type="entry name" value="FUNGAL LIPASE-LIKE DOMAIN-CONTAINING PROTEIN"/>
    <property type="match status" value="1"/>
</dbReference>
<accession>A0A1Q9C4Q8</accession>
<protein>
    <recommendedName>
        <fullName evidence="1">Fungal lipase-type domain-containing protein</fullName>
    </recommendedName>
</protein>
<dbReference type="Pfam" id="PF01764">
    <property type="entry name" value="Lipase_3"/>
    <property type="match status" value="1"/>
</dbReference>
<dbReference type="OrthoDB" id="426718at2759"/>
<evidence type="ECO:0000259" key="1">
    <source>
        <dbReference type="Pfam" id="PF01764"/>
    </source>
</evidence>
<dbReference type="Gene3D" id="3.40.50.1820">
    <property type="entry name" value="alpha/beta hydrolase"/>
    <property type="match status" value="1"/>
</dbReference>
<gene>
    <name evidence="2" type="ORF">AK812_SmicGene41981</name>
</gene>
<dbReference type="AlphaFoldDB" id="A0A1Q9C4Q8"/>
<dbReference type="SUPFAM" id="SSF53474">
    <property type="entry name" value="alpha/beta-Hydrolases"/>
    <property type="match status" value="1"/>
</dbReference>
<dbReference type="EMBL" id="LSRX01001692">
    <property type="protein sequence ID" value="OLP77908.1"/>
    <property type="molecule type" value="Genomic_DNA"/>
</dbReference>
<dbReference type="InterPro" id="IPR051218">
    <property type="entry name" value="Sec_MonoDiacylglyc_Lipase"/>
</dbReference>
<comment type="caution">
    <text evidence="2">The sequence shown here is derived from an EMBL/GenBank/DDBJ whole genome shotgun (WGS) entry which is preliminary data.</text>
</comment>
<dbReference type="GO" id="GO:0006629">
    <property type="term" value="P:lipid metabolic process"/>
    <property type="evidence" value="ECO:0007669"/>
    <property type="project" value="InterPro"/>
</dbReference>
<proteinExistence type="predicted"/>
<dbReference type="Proteomes" id="UP000186817">
    <property type="component" value="Unassembled WGS sequence"/>
</dbReference>
<dbReference type="InterPro" id="IPR029058">
    <property type="entry name" value="AB_hydrolase_fold"/>
</dbReference>
<keyword evidence="3" id="KW-1185">Reference proteome</keyword>
<organism evidence="2 3">
    <name type="scientific">Symbiodinium microadriaticum</name>
    <name type="common">Dinoflagellate</name>
    <name type="synonym">Zooxanthella microadriatica</name>
    <dbReference type="NCBI Taxonomy" id="2951"/>
    <lineage>
        <taxon>Eukaryota</taxon>
        <taxon>Sar</taxon>
        <taxon>Alveolata</taxon>
        <taxon>Dinophyceae</taxon>
        <taxon>Suessiales</taxon>
        <taxon>Symbiodiniaceae</taxon>
        <taxon>Symbiodinium</taxon>
    </lineage>
</organism>
<evidence type="ECO:0000313" key="2">
    <source>
        <dbReference type="EMBL" id="OLP77908.1"/>
    </source>
</evidence>
<sequence length="394" mass="43430">MDRVLCGILAFISIQGSALRTDQDDGEISFPKPCTPTETSAYNQVVIPTVSDFTKWKDVLSTATGLLSNPISDADAFMVDMTLRTSLLSYGRLPSKWSYASFGIYAEKGGDVPVLAEIQIRGEVDHKRSKSGDYQEDDCPAAAIYVIRLADRGVGLILSFKGTSNVLDWMRNLDLRSAPFRGSKDAKVHRGFQTHLGHLFDSLGAWRLRELNLLLHSWGVEELDPTRNALDYVLHGNWSWCICTGHSLGGAMAALAAETIAVESDFKPVYEVTVAAPIPGNPSFISEMARDVKPKGGLRIENPLDPVPWIGYGGAKLRSRTTNGMGWVLPQDASMSKASPRNSHTFYHVETTDADGNATCKFYTFQPFTTEGDPEQTALTHYDQLNWMANQKWG</sequence>
<feature type="domain" description="Fungal lipase-type" evidence="1">
    <location>
        <begin position="158"/>
        <end position="309"/>
    </location>
</feature>
<dbReference type="InterPro" id="IPR002921">
    <property type="entry name" value="Fungal_lipase-type"/>
</dbReference>